<keyword evidence="2" id="KW-1185">Reference proteome</keyword>
<comment type="caution">
    <text evidence="1">The sequence shown here is derived from an EMBL/GenBank/DDBJ whole genome shotgun (WGS) entry which is preliminary data.</text>
</comment>
<reference evidence="1" key="1">
    <citation type="submission" date="2011-01" db="EMBL/GenBank/DDBJ databases">
        <authorList>
            <person name="Muzny D."/>
            <person name="Qin X."/>
            <person name="Buhay C."/>
            <person name="Dugan-Rocha S."/>
            <person name="Ding Y."/>
            <person name="Chen G."/>
            <person name="Hawes A."/>
            <person name="Holder M."/>
            <person name="Jhangiani S."/>
            <person name="Johnson A."/>
            <person name="Khan Z."/>
            <person name="Li Z."/>
            <person name="Liu W."/>
            <person name="Liu X."/>
            <person name="Perez L."/>
            <person name="Shen H."/>
            <person name="Wang Q."/>
            <person name="Watt J."/>
            <person name="Xi L."/>
            <person name="Xin Y."/>
            <person name="Zhou J."/>
            <person name="Deng J."/>
            <person name="Jiang H."/>
            <person name="Liu Y."/>
            <person name="Qu J."/>
            <person name="Song X.-Z."/>
            <person name="Zhang L."/>
            <person name="Villasana D."/>
            <person name="Johnson A."/>
            <person name="Liu J."/>
            <person name="Liyanage D."/>
            <person name="Lorensuhewa L."/>
            <person name="Robinson T."/>
            <person name="Song A."/>
            <person name="Song B.-B."/>
            <person name="Dinh H."/>
            <person name="Thornton R."/>
            <person name="Coyle M."/>
            <person name="Francisco L."/>
            <person name="Jackson L."/>
            <person name="Javaid M."/>
            <person name="Korchina V."/>
            <person name="Kovar C."/>
            <person name="Mata R."/>
            <person name="Mathew T."/>
            <person name="Ngo R."/>
            <person name="Nguyen L."/>
            <person name="Nguyen N."/>
            <person name="Okwuonu G."/>
            <person name="Ongeri F."/>
            <person name="Pham C."/>
            <person name="Simmons D."/>
            <person name="Wilczek-Boney K."/>
            <person name="Hale W."/>
            <person name="Jakkamsetti A."/>
            <person name="Pham P."/>
            <person name="Ruth R."/>
            <person name="San Lucas F."/>
            <person name="Warren J."/>
            <person name="Zhang J."/>
            <person name="Zhao Z."/>
            <person name="Zhou C."/>
            <person name="Zhu D."/>
            <person name="Lee S."/>
            <person name="Bess C."/>
            <person name="Blankenburg K."/>
            <person name="Forbes L."/>
            <person name="Fu Q."/>
            <person name="Gubbala S."/>
            <person name="Hirani K."/>
            <person name="Jayaseelan J.C."/>
            <person name="Lara F."/>
            <person name="Munidasa M."/>
            <person name="Palculict T."/>
            <person name="Patil S."/>
            <person name="Pu L.-L."/>
            <person name="Saada N."/>
            <person name="Tang L."/>
            <person name="Weissenberger G."/>
            <person name="Zhu Y."/>
            <person name="Hemphill L."/>
            <person name="Shang Y."/>
            <person name="Youmans B."/>
            <person name="Ayvaz T."/>
            <person name="Ross M."/>
            <person name="Santibanez J."/>
            <person name="Aqrawi P."/>
            <person name="Gross S."/>
            <person name="Joshi V."/>
            <person name="Fowler G."/>
            <person name="Nazareth L."/>
            <person name="Reid J."/>
            <person name="Worley K."/>
            <person name="Petrosino J."/>
            <person name="Highlander S."/>
            <person name="Gibbs R."/>
        </authorList>
    </citation>
    <scope>NUCLEOTIDE SEQUENCE [LARGE SCALE GENOMIC DNA]</scope>
    <source>
        <strain evidence="1">ATCC 33707</strain>
    </source>
</reference>
<proteinExistence type="predicted"/>
<dbReference type="HOGENOM" id="CLU_2993750_0_0_11"/>
<protein>
    <submittedName>
        <fullName evidence="1">Uncharacterized protein</fullName>
    </submittedName>
</protein>
<gene>
    <name evidence="1" type="ORF">HMPREF0724_12682</name>
</gene>
<dbReference type="Proteomes" id="UP000004245">
    <property type="component" value="Unassembled WGS sequence"/>
</dbReference>
<evidence type="ECO:0000313" key="2">
    <source>
        <dbReference type="Proteomes" id="UP000004245"/>
    </source>
</evidence>
<evidence type="ECO:0000313" key="1">
    <source>
        <dbReference type="EMBL" id="EGD23598.1"/>
    </source>
</evidence>
<sequence>MAIAERFAYLIPGQSDTDTDPAATFTGQRGKTRLYGERLAVADTPSGRRFASASGAG</sequence>
<organism evidence="1 2">
    <name type="scientific">Prescottella equi ATCC 33707</name>
    <dbReference type="NCBI Taxonomy" id="525370"/>
    <lineage>
        <taxon>Bacteria</taxon>
        <taxon>Bacillati</taxon>
        <taxon>Actinomycetota</taxon>
        <taxon>Actinomycetes</taxon>
        <taxon>Mycobacteriales</taxon>
        <taxon>Nocardiaceae</taxon>
        <taxon>Prescottella</taxon>
    </lineage>
</organism>
<dbReference type="EMBL" id="ADNW02000012">
    <property type="protein sequence ID" value="EGD23598.1"/>
    <property type="molecule type" value="Genomic_DNA"/>
</dbReference>
<accession>E9T2A5</accession>
<dbReference type="AlphaFoldDB" id="E9T2A5"/>
<name>E9T2A5_RHOHA</name>